<dbReference type="EMBL" id="LAZR01045741">
    <property type="protein sequence ID" value="KKK98156.1"/>
    <property type="molecule type" value="Genomic_DNA"/>
</dbReference>
<proteinExistence type="predicted"/>
<evidence type="ECO:0008006" key="2">
    <source>
        <dbReference type="Google" id="ProtNLM"/>
    </source>
</evidence>
<protein>
    <recommendedName>
        <fullName evidence="2">DUF3313 domain-containing protein</fullName>
    </recommendedName>
</protein>
<sequence>SVLRIAVVGLMLIQCGCGSEQQAKTGFLKDYSRLRKVSDSTLRYVNSAAVSRYSNFMVDSVGMHFHHGSKAIKERSKGNVTQREMNDITNYMHSKLVAAVRNSGNNIVYRAGPGVARIRVAITDITTSELISLMPTARAISKAGVGGASMEAEIVDSMTGEQVAALVESRKGSRIPLADLGKWDSTKRVIDEWAKSLQARLR</sequence>
<name>A0A0F9CNF1_9ZZZZ</name>
<gene>
    <name evidence="1" type="ORF">LCGC14_2645560</name>
</gene>
<reference evidence="1" key="1">
    <citation type="journal article" date="2015" name="Nature">
        <title>Complex archaea that bridge the gap between prokaryotes and eukaryotes.</title>
        <authorList>
            <person name="Spang A."/>
            <person name="Saw J.H."/>
            <person name="Jorgensen S.L."/>
            <person name="Zaremba-Niedzwiedzka K."/>
            <person name="Martijn J."/>
            <person name="Lind A.E."/>
            <person name="van Eijk R."/>
            <person name="Schleper C."/>
            <person name="Guy L."/>
            <person name="Ettema T.J."/>
        </authorList>
    </citation>
    <scope>NUCLEOTIDE SEQUENCE</scope>
</reference>
<evidence type="ECO:0000313" key="1">
    <source>
        <dbReference type="EMBL" id="KKK98156.1"/>
    </source>
</evidence>
<organism evidence="1">
    <name type="scientific">marine sediment metagenome</name>
    <dbReference type="NCBI Taxonomy" id="412755"/>
    <lineage>
        <taxon>unclassified sequences</taxon>
        <taxon>metagenomes</taxon>
        <taxon>ecological metagenomes</taxon>
    </lineage>
</organism>
<accession>A0A0F9CNF1</accession>
<dbReference type="Pfam" id="PF11769">
    <property type="entry name" value="DUF3313"/>
    <property type="match status" value="1"/>
</dbReference>
<feature type="non-terminal residue" evidence="1">
    <location>
        <position position="1"/>
    </location>
</feature>
<comment type="caution">
    <text evidence="1">The sequence shown here is derived from an EMBL/GenBank/DDBJ whole genome shotgun (WGS) entry which is preliminary data.</text>
</comment>
<dbReference type="InterPro" id="IPR021747">
    <property type="entry name" value="DUF3313"/>
</dbReference>
<dbReference type="AlphaFoldDB" id="A0A0F9CNF1"/>